<evidence type="ECO:0000256" key="3">
    <source>
        <dbReference type="ARBA" id="ARBA00023002"/>
    </source>
</evidence>
<evidence type="ECO:0000313" key="8">
    <source>
        <dbReference type="EMBL" id="KAG0495982.1"/>
    </source>
</evidence>
<feature type="compositionally biased region" description="Basic and acidic residues" evidence="6">
    <location>
        <begin position="1"/>
        <end position="13"/>
    </location>
</feature>
<keyword evidence="4 5" id="KW-0408">Iron</keyword>
<organism evidence="8 9">
    <name type="scientific">Vanilla planifolia</name>
    <name type="common">Vanilla</name>
    <dbReference type="NCBI Taxonomy" id="51239"/>
    <lineage>
        <taxon>Eukaryota</taxon>
        <taxon>Viridiplantae</taxon>
        <taxon>Streptophyta</taxon>
        <taxon>Embryophyta</taxon>
        <taxon>Tracheophyta</taxon>
        <taxon>Spermatophyta</taxon>
        <taxon>Magnoliopsida</taxon>
        <taxon>Liliopsida</taxon>
        <taxon>Asparagales</taxon>
        <taxon>Orchidaceae</taxon>
        <taxon>Vanilloideae</taxon>
        <taxon>Vanilleae</taxon>
        <taxon>Vanilla</taxon>
    </lineage>
</organism>
<evidence type="ECO:0000256" key="1">
    <source>
        <dbReference type="ARBA" id="ARBA00001961"/>
    </source>
</evidence>
<dbReference type="PANTHER" id="PTHR47990">
    <property type="entry name" value="2-OXOGLUTARATE (2OG) AND FE(II)-DEPENDENT OXYGENASE SUPERFAMILY PROTEIN-RELATED"/>
    <property type="match status" value="1"/>
</dbReference>
<dbReference type="InterPro" id="IPR005123">
    <property type="entry name" value="Oxoglu/Fe-dep_dioxygenase_dom"/>
</dbReference>
<protein>
    <recommendedName>
        <fullName evidence="7">Fe2OG dioxygenase domain-containing protein</fullName>
    </recommendedName>
</protein>
<evidence type="ECO:0000313" key="9">
    <source>
        <dbReference type="Proteomes" id="UP000636800"/>
    </source>
</evidence>
<gene>
    <name evidence="8" type="ORF">HPP92_000673</name>
</gene>
<dbReference type="SUPFAM" id="SSF51197">
    <property type="entry name" value="Clavaminate synthase-like"/>
    <property type="match status" value="1"/>
</dbReference>
<keyword evidence="3 5" id="KW-0560">Oxidoreductase</keyword>
<reference evidence="8 9" key="1">
    <citation type="journal article" date="2020" name="Nat. Food">
        <title>A phased Vanilla planifolia genome enables genetic improvement of flavour and production.</title>
        <authorList>
            <person name="Hasing T."/>
            <person name="Tang H."/>
            <person name="Brym M."/>
            <person name="Khazi F."/>
            <person name="Huang T."/>
            <person name="Chambers A.H."/>
        </authorList>
    </citation>
    <scope>NUCLEOTIDE SEQUENCE [LARGE SCALE GENOMIC DNA]</scope>
    <source>
        <tissue evidence="8">Leaf</tissue>
    </source>
</reference>
<sequence length="349" mass="38867">MPSLSHDHLELESSSHVPETYRWPPSHRHDYPTTSTANIPVVDISLPEAASLIDSACRSWGVFYVTSHGIPSHLLQAAETQTHRLFSLPLHRKLLASRRPGSISGFGRPPLSAFFPKLMWSEGFTLAGNPLNEVASTLWPEPDHDHDSRSHFCELMDDYKKSMRDLARKLLRLTLASIGGHGDGEERVGWLGLKDQMIEALQLNSYPPCPEPEKAIGMATHTDSGFLTILHQSGNMEGLQVLQPNDGSDPIQWVPIRPMAGALVVHVGDLLQILSNGRFKSVRHRAVVSRSEHRVSMAYFYGPPSDVKVGPMVLPGQCPIYRPTTWPEYLEIRARLFDGSLESIKISHT</sequence>
<comment type="similarity">
    <text evidence="5">Belongs to the iron/ascorbate-dependent oxidoreductase family.</text>
</comment>
<feature type="domain" description="Fe2OG dioxygenase" evidence="7">
    <location>
        <begin position="197"/>
        <end position="303"/>
    </location>
</feature>
<name>A0A835VEM2_VANPL</name>
<keyword evidence="9" id="KW-1185">Reference proteome</keyword>
<proteinExistence type="inferred from homology"/>
<dbReference type="InterPro" id="IPR044861">
    <property type="entry name" value="IPNS-like_FE2OG_OXY"/>
</dbReference>
<evidence type="ECO:0000259" key="7">
    <source>
        <dbReference type="PROSITE" id="PS51471"/>
    </source>
</evidence>
<dbReference type="EMBL" id="JADCNL010000001">
    <property type="protein sequence ID" value="KAG0495982.1"/>
    <property type="molecule type" value="Genomic_DNA"/>
</dbReference>
<dbReference type="Pfam" id="PF14226">
    <property type="entry name" value="DIOX_N"/>
    <property type="match status" value="1"/>
</dbReference>
<dbReference type="Proteomes" id="UP000636800">
    <property type="component" value="Chromosome 1"/>
</dbReference>
<evidence type="ECO:0000256" key="6">
    <source>
        <dbReference type="SAM" id="MobiDB-lite"/>
    </source>
</evidence>
<dbReference type="InterPro" id="IPR026992">
    <property type="entry name" value="DIOX_N"/>
</dbReference>
<evidence type="ECO:0000256" key="2">
    <source>
        <dbReference type="ARBA" id="ARBA00022723"/>
    </source>
</evidence>
<dbReference type="AlphaFoldDB" id="A0A835VEM2"/>
<evidence type="ECO:0000256" key="5">
    <source>
        <dbReference type="RuleBase" id="RU003682"/>
    </source>
</evidence>
<dbReference type="Gene3D" id="2.60.120.330">
    <property type="entry name" value="B-lactam Antibiotic, Isopenicillin N Synthase, Chain"/>
    <property type="match status" value="1"/>
</dbReference>
<dbReference type="InterPro" id="IPR027443">
    <property type="entry name" value="IPNS-like_sf"/>
</dbReference>
<dbReference type="InterPro" id="IPR050231">
    <property type="entry name" value="Iron_ascorbate_oxido_reductase"/>
</dbReference>
<dbReference type="GO" id="GO:0046872">
    <property type="term" value="F:metal ion binding"/>
    <property type="evidence" value="ECO:0007669"/>
    <property type="project" value="UniProtKB-KW"/>
</dbReference>
<feature type="region of interest" description="Disordered" evidence="6">
    <location>
        <begin position="1"/>
        <end position="25"/>
    </location>
</feature>
<dbReference type="GO" id="GO:0016491">
    <property type="term" value="F:oxidoreductase activity"/>
    <property type="evidence" value="ECO:0007669"/>
    <property type="project" value="UniProtKB-KW"/>
</dbReference>
<dbReference type="Pfam" id="PF03171">
    <property type="entry name" value="2OG-FeII_Oxy"/>
    <property type="match status" value="1"/>
</dbReference>
<dbReference type="OrthoDB" id="406833at2759"/>
<comment type="cofactor">
    <cofactor evidence="1">
        <name>L-ascorbate</name>
        <dbReference type="ChEBI" id="CHEBI:38290"/>
    </cofactor>
</comment>
<dbReference type="PROSITE" id="PS51471">
    <property type="entry name" value="FE2OG_OXY"/>
    <property type="match status" value="1"/>
</dbReference>
<evidence type="ECO:0000256" key="4">
    <source>
        <dbReference type="ARBA" id="ARBA00023004"/>
    </source>
</evidence>
<keyword evidence="2 5" id="KW-0479">Metal-binding</keyword>
<comment type="caution">
    <text evidence="8">The sequence shown here is derived from an EMBL/GenBank/DDBJ whole genome shotgun (WGS) entry which is preliminary data.</text>
</comment>
<accession>A0A835VEM2</accession>